<reference evidence="6" key="2">
    <citation type="submission" date="2014-07" db="EMBL/GenBank/DDBJ databases">
        <authorList>
            <person name="Hull J."/>
        </authorList>
    </citation>
    <scope>NUCLEOTIDE SEQUENCE</scope>
</reference>
<dbReference type="EMBL" id="GBHO01011274">
    <property type="protein sequence ID" value="JAG32330.1"/>
    <property type="molecule type" value="Transcribed_RNA"/>
</dbReference>
<dbReference type="InterPro" id="IPR048366">
    <property type="entry name" value="TNP-like_GBD"/>
</dbReference>
<feature type="domain" description="Transposable element P transposase-like RNase H" evidence="2">
    <location>
        <begin position="145"/>
        <end position="277"/>
    </location>
</feature>
<dbReference type="InterPro" id="IPR048367">
    <property type="entry name" value="TNP-like_RNaseH_C"/>
</dbReference>
<feature type="domain" description="Transposable element P transposase-like RNase H C-terminal" evidence="4">
    <location>
        <begin position="484"/>
        <end position="513"/>
    </location>
</feature>
<evidence type="ECO:0000259" key="1">
    <source>
        <dbReference type="Pfam" id="PF12017"/>
    </source>
</evidence>
<dbReference type="InterPro" id="IPR021896">
    <property type="entry name" value="THAP9-like_HTH"/>
</dbReference>
<dbReference type="Pfam" id="PF21787">
    <property type="entry name" value="TNP-like_RNaseH_N"/>
    <property type="match status" value="1"/>
</dbReference>
<dbReference type="PANTHER" id="PTHR47577">
    <property type="entry name" value="THAP DOMAIN-CONTAINING PROTEIN 6"/>
    <property type="match status" value="1"/>
</dbReference>
<evidence type="ECO:0000259" key="3">
    <source>
        <dbReference type="Pfam" id="PF21788"/>
    </source>
</evidence>
<dbReference type="Pfam" id="PF21789">
    <property type="entry name" value="TNP-like_RNaseH_C"/>
    <property type="match status" value="1"/>
</dbReference>
<name>A0A0A9YL34_LYGHE</name>
<protein>
    <submittedName>
        <fullName evidence="6">Transposable element P transposase</fullName>
    </submittedName>
</protein>
<organism evidence="6">
    <name type="scientific">Lygus hesperus</name>
    <name type="common">Western plant bug</name>
    <dbReference type="NCBI Taxonomy" id="30085"/>
    <lineage>
        <taxon>Eukaryota</taxon>
        <taxon>Metazoa</taxon>
        <taxon>Ecdysozoa</taxon>
        <taxon>Arthropoda</taxon>
        <taxon>Hexapoda</taxon>
        <taxon>Insecta</taxon>
        <taxon>Pterygota</taxon>
        <taxon>Neoptera</taxon>
        <taxon>Paraneoptera</taxon>
        <taxon>Hemiptera</taxon>
        <taxon>Heteroptera</taxon>
        <taxon>Panheteroptera</taxon>
        <taxon>Cimicomorpha</taxon>
        <taxon>Miridae</taxon>
        <taxon>Mirini</taxon>
        <taxon>Lygus</taxon>
    </lineage>
</organism>
<dbReference type="Pfam" id="PF12017">
    <property type="entry name" value="Tnp_P_element"/>
    <property type="match status" value="1"/>
</dbReference>
<dbReference type="InterPro" id="IPR048365">
    <property type="entry name" value="TNP-like_RNaseH_N"/>
</dbReference>
<evidence type="ECO:0000313" key="6">
    <source>
        <dbReference type="EMBL" id="JAG32331.1"/>
    </source>
</evidence>
<dbReference type="PANTHER" id="PTHR47577:SF2">
    <property type="entry name" value="THAP DOMAIN CONTAINING 9"/>
    <property type="match status" value="1"/>
</dbReference>
<feature type="domain" description="THAP9-like helix-turn-helix" evidence="1">
    <location>
        <begin position="87"/>
        <end position="137"/>
    </location>
</feature>
<evidence type="ECO:0000313" key="5">
    <source>
        <dbReference type="EMBL" id="JAG32330.1"/>
    </source>
</evidence>
<gene>
    <name evidence="6" type="primary">T_1</name>
    <name evidence="5" type="synonym">T_13</name>
    <name evidence="6" type="ORF">CM83_58022</name>
    <name evidence="5" type="ORF">CM83_58023</name>
</gene>
<dbReference type="Pfam" id="PF21788">
    <property type="entry name" value="TNP-like_GBD"/>
    <property type="match status" value="1"/>
</dbReference>
<accession>A0A0A9YL34</accession>
<evidence type="ECO:0000259" key="4">
    <source>
        <dbReference type="Pfam" id="PF21789"/>
    </source>
</evidence>
<reference evidence="6" key="1">
    <citation type="journal article" date="2014" name="PLoS ONE">
        <title>Transcriptome-Based Identification of ABC Transporters in the Western Tarnished Plant Bug Lygus hesperus.</title>
        <authorList>
            <person name="Hull J.J."/>
            <person name="Chaney K."/>
            <person name="Geib S.M."/>
            <person name="Fabrick J.A."/>
            <person name="Brent C.S."/>
            <person name="Walsh D."/>
            <person name="Lavine L.C."/>
        </authorList>
    </citation>
    <scope>NUCLEOTIDE SEQUENCE</scope>
</reference>
<evidence type="ECO:0000259" key="2">
    <source>
        <dbReference type="Pfam" id="PF21787"/>
    </source>
</evidence>
<proteinExistence type="predicted"/>
<feature type="domain" description="Transposable element P transposase-like GTP-binding insertion" evidence="3">
    <location>
        <begin position="300"/>
        <end position="414"/>
    </location>
</feature>
<sequence>MARRSLFAVEGTPGPSSVKPLTETLKVRIPSKKEKKMKQQLIDARKKCHRLQMQLVRNRKVRPTTAAEVAQAASNFMKAVAHKLFCAQLKLFTKSKYGRRWTGEMKDFALSLYFHSPRCYRFLRKILFLPSRSTLKRFEARVPLNTGVHNFIIDFFKKEVPKWPEEKKICTLVFDEVSIKKNLQYNVGQDKIVGVVDRGLSRKNVIANQALVAMVKGTVTSWKQVVGHWFTSGVEPATCIHEAVYQCLDQLTSAGLRIKLLICDQGAKNRSVVKRMGITAEMPYFMFQEKQIFFMWDSPHLIKSMRNNLLTYNYKWKTGVAKWEHINETVKCDDPLRLRLLPKVNIGHVDFKKNSFKKMKVKLATQVLSRSMSTALLVLHMKGILPADSVHTAECVQDLNDLFDCFNSSKRFDKLSYRHAFSSSSRHKVFLQDMLKHLTISQFLGAPRQPDCVRGWVLNIRSLLMLFDHLASNCGVSEIKTRLLNQDALENTFSTIRQQHGCSDHPTATQFESGLKALCLSSMSKLPTSTNCEEELENALICISKLKGGSDHGSCEGNEQEERVDEQIMNITPLGSVEENAFYHCCGFITKQFLKKHRNCDNCKRQLLVQPDERVMTQNYQLFAYFKAYSDALGKEFGNLCLPTEQTFDVFRKMEGIFFSRFKAVAHRTGVARIIIDSLILANLSFLGCVEGQRIFFCLFVKIRIFWEVRSLNRKMGDRLSDKRNSIRKLYKIV</sequence>
<dbReference type="EMBL" id="GBHO01011273">
    <property type="protein sequence ID" value="JAG32331.1"/>
    <property type="molecule type" value="Transcribed_RNA"/>
</dbReference>
<dbReference type="AlphaFoldDB" id="A0A0A9YL34"/>